<dbReference type="GO" id="GO:0140825">
    <property type="term" value="F:lactoperoxidase activity"/>
    <property type="evidence" value="ECO:0007669"/>
    <property type="project" value="UniProtKB-EC"/>
</dbReference>
<keyword evidence="3" id="KW-0575">Peroxidase</keyword>
<keyword evidence="4" id="KW-0349">Heme</keyword>
<evidence type="ECO:0000256" key="3">
    <source>
        <dbReference type="ARBA" id="ARBA00022559"/>
    </source>
</evidence>
<dbReference type="InterPro" id="IPR000823">
    <property type="entry name" value="Peroxidase_pln"/>
</dbReference>
<evidence type="ECO:0000256" key="7">
    <source>
        <dbReference type="ARBA" id="ARBA00023002"/>
    </source>
</evidence>
<keyword evidence="6 11" id="KW-0106">Calcium</keyword>
<keyword evidence="5 11" id="KW-0479">Metal-binding</keyword>
<feature type="disulfide bond" evidence="12">
    <location>
        <begin position="31"/>
        <end position="109"/>
    </location>
</feature>
<evidence type="ECO:0000256" key="11">
    <source>
        <dbReference type="PIRSR" id="PIRSR600823-3"/>
    </source>
</evidence>
<accession>A0A8J5FF27</accession>
<evidence type="ECO:0000259" key="15">
    <source>
        <dbReference type="PROSITE" id="PS50873"/>
    </source>
</evidence>
<dbReference type="GO" id="GO:0042744">
    <property type="term" value="P:hydrogen peroxide catabolic process"/>
    <property type="evidence" value="ECO:0007669"/>
    <property type="project" value="UniProtKB-KW"/>
</dbReference>
<comment type="cofactor">
    <cofactor evidence="2">
        <name>heme b</name>
        <dbReference type="ChEBI" id="CHEBI:60344"/>
    </cofactor>
</comment>
<feature type="chain" id="PRO_5035226468" description="Plant heme peroxidase family profile domain-containing protein" evidence="14">
    <location>
        <begin position="21"/>
        <end position="187"/>
    </location>
</feature>
<feature type="signal peptide" evidence="14">
    <location>
        <begin position="1"/>
        <end position="20"/>
    </location>
</feature>
<feature type="binding site" evidence="11">
    <location>
        <position position="63"/>
    </location>
    <ligand>
        <name>Ca(2+)</name>
        <dbReference type="ChEBI" id="CHEBI:29108"/>
        <label>1</label>
    </ligand>
</feature>
<comment type="caution">
    <text evidence="16">The sequence shown here is derived from an EMBL/GenBank/DDBJ whole genome shotgun (WGS) entry which is preliminary data.</text>
</comment>
<dbReference type="PRINTS" id="PR00461">
    <property type="entry name" value="PLPEROXIDASE"/>
</dbReference>
<evidence type="ECO:0000256" key="5">
    <source>
        <dbReference type="ARBA" id="ARBA00022723"/>
    </source>
</evidence>
<evidence type="ECO:0000256" key="6">
    <source>
        <dbReference type="ARBA" id="ARBA00022837"/>
    </source>
</evidence>
<dbReference type="EMBL" id="JACMSC010000015">
    <property type="protein sequence ID" value="KAG6486342.1"/>
    <property type="molecule type" value="Genomic_DNA"/>
</dbReference>
<dbReference type="GO" id="GO:0020037">
    <property type="term" value="F:heme binding"/>
    <property type="evidence" value="ECO:0007669"/>
    <property type="project" value="InterPro"/>
</dbReference>
<dbReference type="Pfam" id="PF00141">
    <property type="entry name" value="peroxidase"/>
    <property type="match status" value="1"/>
</dbReference>
<dbReference type="InterPro" id="IPR002016">
    <property type="entry name" value="Haem_peroxidase"/>
</dbReference>
<keyword evidence="17" id="KW-1185">Reference proteome</keyword>
<keyword evidence="9" id="KW-0376">Hydrogen peroxide</keyword>
<keyword evidence="12" id="KW-1015">Disulfide bond</keyword>
<dbReference type="Proteomes" id="UP000734854">
    <property type="component" value="Unassembled WGS sequence"/>
</dbReference>
<keyword evidence="7" id="KW-0560">Oxidoreductase</keyword>
<dbReference type="SUPFAM" id="SSF48113">
    <property type="entry name" value="Heme-dependent peroxidases"/>
    <property type="match status" value="1"/>
</dbReference>
<evidence type="ECO:0000256" key="12">
    <source>
        <dbReference type="PIRSR" id="PIRSR600823-5"/>
    </source>
</evidence>
<dbReference type="GO" id="GO:0006979">
    <property type="term" value="P:response to oxidative stress"/>
    <property type="evidence" value="ECO:0007669"/>
    <property type="project" value="InterPro"/>
</dbReference>
<feature type="active site" description="Proton acceptor" evidence="10">
    <location>
        <position position="62"/>
    </location>
</feature>
<dbReference type="InterPro" id="IPR010255">
    <property type="entry name" value="Haem_peroxidase_sf"/>
</dbReference>
<evidence type="ECO:0000256" key="2">
    <source>
        <dbReference type="ARBA" id="ARBA00001970"/>
    </source>
</evidence>
<evidence type="ECO:0000256" key="9">
    <source>
        <dbReference type="ARBA" id="ARBA00023324"/>
    </source>
</evidence>
<feature type="binding site" evidence="11">
    <location>
        <position position="71"/>
    </location>
    <ligand>
        <name>Ca(2+)</name>
        <dbReference type="ChEBI" id="CHEBI:29108"/>
        <label>1</label>
    </ligand>
</feature>
<dbReference type="GO" id="GO:0046872">
    <property type="term" value="F:metal ion binding"/>
    <property type="evidence" value="ECO:0007669"/>
    <property type="project" value="UniProtKB-KW"/>
</dbReference>
<comment type="similarity">
    <text evidence="13">Belongs to the peroxidase family.</text>
</comment>
<comment type="catalytic activity">
    <reaction evidence="1">
        <text>2 a phenolic donor + H2O2 = 2 a phenolic radical donor + 2 H2O</text>
        <dbReference type="Rhea" id="RHEA:56136"/>
        <dbReference type="ChEBI" id="CHEBI:15377"/>
        <dbReference type="ChEBI" id="CHEBI:16240"/>
        <dbReference type="ChEBI" id="CHEBI:139520"/>
        <dbReference type="ChEBI" id="CHEBI:139521"/>
        <dbReference type="EC" id="1.11.1.7"/>
    </reaction>
</comment>
<comment type="cofactor">
    <cofactor evidence="11">
        <name>Ca(2+)</name>
        <dbReference type="ChEBI" id="CHEBI:29108"/>
    </cofactor>
    <text evidence="11">Binds 2 calcium ions per subunit.</text>
</comment>
<evidence type="ECO:0000256" key="4">
    <source>
        <dbReference type="ARBA" id="ARBA00022617"/>
    </source>
</evidence>
<evidence type="ECO:0000256" key="13">
    <source>
        <dbReference type="RuleBase" id="RU004241"/>
    </source>
</evidence>
<protein>
    <recommendedName>
        <fullName evidence="15">Plant heme peroxidase family profile domain-containing protein</fullName>
    </recommendedName>
</protein>
<sequence>MLVAFFAMALWTGGVTRVDARLKVGFYFQSCPHVEVIVKEEIENALRDDEGVGTDLLKMHFHDLLRQGDQSHSSSSSSRQIVTRGLGDNLMLERFDIIDVVKEKLETACRGVVSISDFTDSVALDVVEDAGIVAEDDLNFSAITVYLKCKDLDEIRGAGVGDAEIDTDQNCFDLNHWGFKKLNSDFE</sequence>
<dbReference type="PANTHER" id="PTHR31235">
    <property type="entry name" value="PEROXIDASE 25-RELATED"/>
    <property type="match status" value="1"/>
</dbReference>
<evidence type="ECO:0000256" key="14">
    <source>
        <dbReference type="SAM" id="SignalP"/>
    </source>
</evidence>
<organism evidence="16 17">
    <name type="scientific">Zingiber officinale</name>
    <name type="common">Ginger</name>
    <name type="synonym">Amomum zingiber</name>
    <dbReference type="NCBI Taxonomy" id="94328"/>
    <lineage>
        <taxon>Eukaryota</taxon>
        <taxon>Viridiplantae</taxon>
        <taxon>Streptophyta</taxon>
        <taxon>Embryophyta</taxon>
        <taxon>Tracheophyta</taxon>
        <taxon>Spermatophyta</taxon>
        <taxon>Magnoliopsida</taxon>
        <taxon>Liliopsida</taxon>
        <taxon>Zingiberales</taxon>
        <taxon>Zingiberaceae</taxon>
        <taxon>Zingiber</taxon>
    </lineage>
</organism>
<evidence type="ECO:0000313" key="17">
    <source>
        <dbReference type="Proteomes" id="UP000734854"/>
    </source>
</evidence>
<dbReference type="AlphaFoldDB" id="A0A8J5FF27"/>
<evidence type="ECO:0000313" key="16">
    <source>
        <dbReference type="EMBL" id="KAG6486342.1"/>
    </source>
</evidence>
<keyword evidence="14" id="KW-0732">Signal</keyword>
<keyword evidence="8" id="KW-0408">Iron</keyword>
<feature type="binding site" evidence="11">
    <location>
        <position position="69"/>
    </location>
    <ligand>
        <name>Ca(2+)</name>
        <dbReference type="ChEBI" id="CHEBI:29108"/>
        <label>1</label>
    </ligand>
</feature>
<feature type="domain" description="Plant heme peroxidase family profile" evidence="15">
    <location>
        <begin position="21"/>
        <end position="131"/>
    </location>
</feature>
<reference evidence="16 17" key="1">
    <citation type="submission" date="2020-08" db="EMBL/GenBank/DDBJ databases">
        <title>Plant Genome Project.</title>
        <authorList>
            <person name="Zhang R.-G."/>
        </authorList>
    </citation>
    <scope>NUCLEOTIDE SEQUENCE [LARGE SCALE GENOMIC DNA]</scope>
    <source>
        <tissue evidence="16">Rhizome</tissue>
    </source>
</reference>
<dbReference type="Gene3D" id="1.10.520.10">
    <property type="match status" value="1"/>
</dbReference>
<evidence type="ECO:0000256" key="1">
    <source>
        <dbReference type="ARBA" id="ARBA00000189"/>
    </source>
</evidence>
<gene>
    <name evidence="16" type="ORF">ZIOFF_054912</name>
</gene>
<evidence type="ECO:0000256" key="10">
    <source>
        <dbReference type="PIRSR" id="PIRSR600823-1"/>
    </source>
</evidence>
<evidence type="ECO:0000256" key="8">
    <source>
        <dbReference type="ARBA" id="ARBA00023004"/>
    </source>
</evidence>
<dbReference type="PROSITE" id="PS50873">
    <property type="entry name" value="PEROXIDASE_4"/>
    <property type="match status" value="1"/>
</dbReference>
<name>A0A8J5FF27_ZINOF</name>
<feature type="binding site" evidence="11">
    <location>
        <position position="68"/>
    </location>
    <ligand>
        <name>Ca(2+)</name>
        <dbReference type="ChEBI" id="CHEBI:29108"/>
        <label>1</label>
    </ligand>
</feature>
<proteinExistence type="inferred from homology"/>